<dbReference type="InterPro" id="IPR029044">
    <property type="entry name" value="Nucleotide-diphossugar_trans"/>
</dbReference>
<dbReference type="PANTHER" id="PTHR43646:SF2">
    <property type="entry name" value="GLYCOSYLTRANSFERASE 2-LIKE DOMAIN-CONTAINING PROTEIN"/>
    <property type="match status" value="1"/>
</dbReference>
<reference evidence="7 8" key="1">
    <citation type="journal article" date="2015" name="Nature">
        <title>rRNA introns, odd ribosomes, and small enigmatic genomes across a large radiation of phyla.</title>
        <authorList>
            <person name="Brown C.T."/>
            <person name="Hug L.A."/>
            <person name="Thomas B.C."/>
            <person name="Sharon I."/>
            <person name="Castelle C.J."/>
            <person name="Singh A."/>
            <person name="Wilkins M.J."/>
            <person name="Williams K.H."/>
            <person name="Banfield J.F."/>
        </authorList>
    </citation>
    <scope>NUCLEOTIDE SEQUENCE [LARGE SCALE GENOMIC DNA]</scope>
</reference>
<evidence type="ECO:0000313" key="8">
    <source>
        <dbReference type="Proteomes" id="UP000034320"/>
    </source>
</evidence>
<dbReference type="AlphaFoldDB" id="A0A0G1C839"/>
<protein>
    <submittedName>
        <fullName evidence="7">Glycosyltransferase, probably involved in cell wall biogenesis</fullName>
    </submittedName>
</protein>
<dbReference type="EMBL" id="LCDD01000028">
    <property type="protein sequence ID" value="KKS45798.1"/>
    <property type="molecule type" value="Genomic_DNA"/>
</dbReference>
<dbReference type="Proteomes" id="UP000034320">
    <property type="component" value="Unassembled WGS sequence"/>
</dbReference>
<organism evidence="7 8">
    <name type="scientific">Candidatus Gottesmanbacteria bacterium GW2011_GWA2_42_18</name>
    <dbReference type="NCBI Taxonomy" id="1618442"/>
    <lineage>
        <taxon>Bacteria</taxon>
        <taxon>Candidatus Gottesmaniibacteriota</taxon>
    </lineage>
</organism>
<evidence type="ECO:0000256" key="2">
    <source>
        <dbReference type="ARBA" id="ARBA00022475"/>
    </source>
</evidence>
<comment type="caution">
    <text evidence="7">The sequence shown here is derived from an EMBL/GenBank/DDBJ whole genome shotgun (WGS) entry which is preliminary data.</text>
</comment>
<feature type="domain" description="Glycosyltransferase 2-like" evidence="6">
    <location>
        <begin position="4"/>
        <end position="135"/>
    </location>
</feature>
<dbReference type="GO" id="GO:0005886">
    <property type="term" value="C:plasma membrane"/>
    <property type="evidence" value="ECO:0007669"/>
    <property type="project" value="UniProtKB-SubCell"/>
</dbReference>
<keyword evidence="2" id="KW-1003">Cell membrane</keyword>
<evidence type="ECO:0000256" key="3">
    <source>
        <dbReference type="ARBA" id="ARBA00022676"/>
    </source>
</evidence>
<name>A0A0G1C839_9BACT</name>
<proteinExistence type="predicted"/>
<evidence type="ECO:0000259" key="6">
    <source>
        <dbReference type="Pfam" id="PF00535"/>
    </source>
</evidence>
<gene>
    <name evidence="7" type="ORF">UV09_C0028G0018</name>
</gene>
<evidence type="ECO:0000256" key="4">
    <source>
        <dbReference type="ARBA" id="ARBA00022679"/>
    </source>
</evidence>
<keyword evidence="5" id="KW-0472">Membrane</keyword>
<evidence type="ECO:0000313" key="7">
    <source>
        <dbReference type="EMBL" id="KKS45798.1"/>
    </source>
</evidence>
<accession>A0A0G1C839</accession>
<dbReference type="InterPro" id="IPR001173">
    <property type="entry name" value="Glyco_trans_2-like"/>
</dbReference>
<evidence type="ECO:0000256" key="5">
    <source>
        <dbReference type="ARBA" id="ARBA00023136"/>
    </source>
</evidence>
<dbReference type="GO" id="GO:0016757">
    <property type="term" value="F:glycosyltransferase activity"/>
    <property type="evidence" value="ECO:0007669"/>
    <property type="project" value="UniProtKB-KW"/>
</dbReference>
<keyword evidence="4 7" id="KW-0808">Transferase</keyword>
<dbReference type="Gene3D" id="3.90.550.10">
    <property type="entry name" value="Spore Coat Polysaccharide Biosynthesis Protein SpsA, Chain A"/>
    <property type="match status" value="1"/>
</dbReference>
<dbReference type="PANTHER" id="PTHR43646">
    <property type="entry name" value="GLYCOSYLTRANSFERASE"/>
    <property type="match status" value="1"/>
</dbReference>
<keyword evidence="3" id="KW-0328">Glycosyltransferase</keyword>
<dbReference type="SUPFAM" id="SSF53448">
    <property type="entry name" value="Nucleotide-diphospho-sugar transferases"/>
    <property type="match status" value="1"/>
</dbReference>
<sequence length="234" mass="26801">MKVSVVIPAFNEEKYISKTLESVNSLEKDNLNIEVLVVDAHSKDKTAEIAESYGAKIISEPHKGIGFARQQGLKHAQGEIVAFTDADTVVPKNWLKRHIEVLQKGNNVFSYGTFRVIDGKFPYFHYINYLQPRILWLMHYLFGKEIAAGQNLAFWREKALSIGGFNDQLKVMEDIDLAVRMSKIGKTVFIPDLVVYSSGRRSLEGWAFFSRMIGILIRYFLFGVKKFPLFPDFR</sequence>
<dbReference type="Pfam" id="PF00535">
    <property type="entry name" value="Glycos_transf_2"/>
    <property type="match status" value="1"/>
</dbReference>
<comment type="subcellular location">
    <subcellularLocation>
        <location evidence="1">Cell membrane</location>
    </subcellularLocation>
</comment>
<evidence type="ECO:0000256" key="1">
    <source>
        <dbReference type="ARBA" id="ARBA00004236"/>
    </source>
</evidence>